<dbReference type="InterPro" id="IPR024535">
    <property type="entry name" value="RHGA/B-epi-like_pectate_lyase"/>
</dbReference>
<dbReference type="RefSeq" id="WP_096055862.1">
    <property type="nucleotide sequence ID" value="NZ_CP023344.1"/>
</dbReference>
<dbReference type="PANTHER" id="PTHR31339">
    <property type="entry name" value="PECTIN LYASE-RELATED"/>
    <property type="match status" value="1"/>
</dbReference>
<evidence type="ECO:0000313" key="5">
    <source>
        <dbReference type="Proteomes" id="UP000217265"/>
    </source>
</evidence>
<sequence length="566" mass="60470">MMSRRLLGFLALIACGFFPLQSQAVGLVKTGVFAVRSFGATGDGKTLDTVAINRAIDAAAESGGGVVEFSAGEYLCYTIRLKSHVTLHLGPGAVIVGAEPPPEGQPGGYDAPEPSEWAWYQDFGHTHFKNSLIWGDGLTNVAITGPGMIYGRGLSRGNTRVALPVGVQLPSPEGNPPDALEADGVYEVTPRPELKAGPFNYPNAKDRKADGVGNKAIALVRCRNVTLRDFTILHGGHFGILATGVDNLTIDNLLIDTNRDGIDVDACSNVRITNTSVNSPTDDGICLKASHALGLKKATENVTIANCFVSGFDEGSLLDGTRKRTMKKRGGTMGRIKLGTEAGGGFRNIAISNCVFEYCRGIALEQVDGGVMEDIAITNVTMRDVNNAPIFIRLGARLRAPETTEPGKVRRILISNLVAWNVAPEHGILIAGLAGHPVEDVVISNVQIFYRGGGTAEQAAREVPAYAKDYPDPWNFGTMPSWGIFARHVKNLRVSDVELRLMNADARPAVFLEEAVDARFSDVRLGETKEARGLWALRGVSGLVAREVTGLEDGNVAEVGAEKVVR</sequence>
<dbReference type="SMART" id="SM00710">
    <property type="entry name" value="PbH1"/>
    <property type="match status" value="6"/>
</dbReference>
<evidence type="ECO:0000313" key="4">
    <source>
        <dbReference type="EMBL" id="ATC64230.1"/>
    </source>
</evidence>
<dbReference type="OrthoDB" id="9795222at2"/>
<dbReference type="KEGG" id="vbh:CMV30_09820"/>
<keyword evidence="1" id="KW-0732">Signal</keyword>
<accession>A0A290QAL0</accession>
<dbReference type="Proteomes" id="UP000217265">
    <property type="component" value="Chromosome"/>
</dbReference>
<gene>
    <name evidence="4" type="ORF">CMV30_09820</name>
</gene>
<evidence type="ECO:0000259" key="3">
    <source>
        <dbReference type="Pfam" id="PF13229"/>
    </source>
</evidence>
<dbReference type="Pfam" id="PF13229">
    <property type="entry name" value="Beta_helix"/>
    <property type="match status" value="1"/>
</dbReference>
<evidence type="ECO:0000256" key="1">
    <source>
        <dbReference type="SAM" id="SignalP"/>
    </source>
</evidence>
<dbReference type="Gene3D" id="2.160.20.10">
    <property type="entry name" value="Single-stranded right-handed beta-helix, Pectin lyase-like"/>
    <property type="match status" value="1"/>
</dbReference>
<protein>
    <submittedName>
        <fullName evidence="4">Exo-poly-alpha-D-galacturonosidase</fullName>
    </submittedName>
</protein>
<dbReference type="Pfam" id="PF12708">
    <property type="entry name" value="Pect-lyase_RHGA_epim"/>
    <property type="match status" value="1"/>
</dbReference>
<dbReference type="InterPro" id="IPR051801">
    <property type="entry name" value="GH28_Enzymes"/>
</dbReference>
<reference evidence="4 5" key="1">
    <citation type="submission" date="2017-09" db="EMBL/GenBank/DDBJ databases">
        <title>Complete genome sequence of Verrucomicrobial strain HZ-65, isolated from freshwater.</title>
        <authorList>
            <person name="Choi A."/>
        </authorList>
    </citation>
    <scope>NUCLEOTIDE SEQUENCE [LARGE SCALE GENOMIC DNA]</scope>
    <source>
        <strain evidence="4 5">HZ-65</strain>
    </source>
</reference>
<dbReference type="InterPro" id="IPR039448">
    <property type="entry name" value="Beta_helix"/>
</dbReference>
<dbReference type="PANTHER" id="PTHR31339:SF9">
    <property type="entry name" value="PLASMIN AND FIBRONECTIN-BINDING PROTEIN A"/>
    <property type="match status" value="1"/>
</dbReference>
<feature type="signal peptide" evidence="1">
    <location>
        <begin position="1"/>
        <end position="24"/>
    </location>
</feature>
<organism evidence="4 5">
    <name type="scientific">Nibricoccus aquaticus</name>
    <dbReference type="NCBI Taxonomy" id="2576891"/>
    <lineage>
        <taxon>Bacteria</taxon>
        <taxon>Pseudomonadati</taxon>
        <taxon>Verrucomicrobiota</taxon>
        <taxon>Opitutia</taxon>
        <taxon>Opitutales</taxon>
        <taxon>Opitutaceae</taxon>
        <taxon>Nibricoccus</taxon>
    </lineage>
</organism>
<keyword evidence="5" id="KW-1185">Reference proteome</keyword>
<dbReference type="InterPro" id="IPR006626">
    <property type="entry name" value="PbH1"/>
</dbReference>
<dbReference type="AlphaFoldDB" id="A0A290QAL0"/>
<dbReference type="InterPro" id="IPR011050">
    <property type="entry name" value="Pectin_lyase_fold/virulence"/>
</dbReference>
<feature type="chain" id="PRO_5012018852" evidence="1">
    <location>
        <begin position="25"/>
        <end position="566"/>
    </location>
</feature>
<feature type="domain" description="Rhamnogalacturonase A/B/Epimerase-like pectate lyase" evidence="2">
    <location>
        <begin position="33"/>
        <end position="86"/>
    </location>
</feature>
<feature type="domain" description="Right handed beta helix" evidence="3">
    <location>
        <begin position="215"/>
        <end position="310"/>
    </location>
</feature>
<dbReference type="SUPFAM" id="SSF51126">
    <property type="entry name" value="Pectin lyase-like"/>
    <property type="match status" value="1"/>
</dbReference>
<dbReference type="EMBL" id="CP023344">
    <property type="protein sequence ID" value="ATC64230.1"/>
    <property type="molecule type" value="Genomic_DNA"/>
</dbReference>
<dbReference type="InterPro" id="IPR012334">
    <property type="entry name" value="Pectin_lyas_fold"/>
</dbReference>
<evidence type="ECO:0000259" key="2">
    <source>
        <dbReference type="Pfam" id="PF12708"/>
    </source>
</evidence>
<proteinExistence type="predicted"/>
<name>A0A290QAL0_9BACT</name>